<dbReference type="Gene3D" id="3.30.2310.20">
    <property type="entry name" value="RelE-like"/>
    <property type="match status" value="1"/>
</dbReference>
<sequence>MTGFPDVKLDLKKLESSGKQYRLRVGDYRIIFELIDGTPQICEILEVKRRTSTTY</sequence>
<accession>A0A0G4K1R5</accession>
<protein>
    <recommendedName>
        <fullName evidence="3">RelE/StbE replicon stabilization toxin</fullName>
    </recommendedName>
</protein>
<dbReference type="InterPro" id="IPR035093">
    <property type="entry name" value="RelE/ParE_toxin_dom_sf"/>
</dbReference>
<organism evidence="1 2">
    <name type="scientific">Brenneria goodwinii</name>
    <dbReference type="NCBI Taxonomy" id="1109412"/>
    <lineage>
        <taxon>Bacteria</taxon>
        <taxon>Pseudomonadati</taxon>
        <taxon>Pseudomonadota</taxon>
        <taxon>Gammaproteobacteria</taxon>
        <taxon>Enterobacterales</taxon>
        <taxon>Pectobacteriaceae</taxon>
        <taxon>Brenneria</taxon>
    </lineage>
</organism>
<dbReference type="AlphaFoldDB" id="A0A0G4K1R5"/>
<evidence type="ECO:0008006" key="3">
    <source>
        <dbReference type="Google" id="ProtNLM"/>
    </source>
</evidence>
<dbReference type="Proteomes" id="UP000044377">
    <property type="component" value="Unassembled WGS sequence"/>
</dbReference>
<keyword evidence="2" id="KW-1185">Reference proteome</keyword>
<dbReference type="EMBL" id="CGIG01000001">
    <property type="protein sequence ID" value="CPR20615.1"/>
    <property type="molecule type" value="Genomic_DNA"/>
</dbReference>
<dbReference type="STRING" id="1109412.BN1221_04417"/>
<reference evidence="2" key="1">
    <citation type="submission" date="2015-01" db="EMBL/GenBank/DDBJ databases">
        <authorList>
            <person name="Paterson Steve"/>
        </authorList>
    </citation>
    <scope>NUCLEOTIDE SEQUENCE [LARGE SCALE GENOMIC DNA]</scope>
    <source>
        <strain evidence="2">OBR1</strain>
    </source>
</reference>
<dbReference type="SUPFAM" id="SSF143011">
    <property type="entry name" value="RelE-like"/>
    <property type="match status" value="1"/>
</dbReference>
<gene>
    <name evidence="1" type="ORF">BN1221_04417</name>
</gene>
<evidence type="ECO:0000313" key="1">
    <source>
        <dbReference type="EMBL" id="CPR20615.1"/>
    </source>
</evidence>
<evidence type="ECO:0000313" key="2">
    <source>
        <dbReference type="Proteomes" id="UP000044377"/>
    </source>
</evidence>
<name>A0A0G4K1R5_9GAMM</name>
<proteinExistence type="predicted"/>